<dbReference type="Proteomes" id="UP000001317">
    <property type="component" value="Chromosome"/>
</dbReference>
<reference evidence="1" key="1">
    <citation type="submission" date="2008-01" db="EMBL/GenBank/DDBJ databases">
        <title>Complete sequence of Shewanella halifaxensis HAW-EB4.</title>
        <authorList>
            <consortium name="US DOE Joint Genome Institute"/>
            <person name="Copeland A."/>
            <person name="Lucas S."/>
            <person name="Lapidus A."/>
            <person name="Glavina del Rio T."/>
            <person name="Dalin E."/>
            <person name="Tice H."/>
            <person name="Bruce D."/>
            <person name="Goodwin L."/>
            <person name="Pitluck S."/>
            <person name="Sims D."/>
            <person name="Brettin T."/>
            <person name="Detter J.C."/>
            <person name="Han C."/>
            <person name="Kuske C.R."/>
            <person name="Schmutz J."/>
            <person name="Larimer F."/>
            <person name="Land M."/>
            <person name="Hauser L."/>
            <person name="Kyrpides N."/>
            <person name="Kim E."/>
            <person name="Zhao J.-S."/>
            <person name="Richardson P."/>
        </authorList>
    </citation>
    <scope>NUCLEOTIDE SEQUENCE [LARGE SCALE GENOMIC DNA]</scope>
    <source>
        <strain evidence="1">HAW-EB4</strain>
    </source>
</reference>
<evidence type="ECO:0000313" key="1">
    <source>
        <dbReference type="EMBL" id="ABZ76747.1"/>
    </source>
</evidence>
<gene>
    <name evidence="1" type="ordered locus">Shal_2188</name>
</gene>
<name>B0TUL9_SHEHH</name>
<dbReference type="HOGENOM" id="CLU_733520_0_0_6"/>
<organism evidence="1 2">
    <name type="scientific">Shewanella halifaxensis (strain HAW-EB4)</name>
    <dbReference type="NCBI Taxonomy" id="458817"/>
    <lineage>
        <taxon>Bacteria</taxon>
        <taxon>Pseudomonadati</taxon>
        <taxon>Pseudomonadota</taxon>
        <taxon>Gammaproteobacteria</taxon>
        <taxon>Alteromonadales</taxon>
        <taxon>Shewanellaceae</taxon>
        <taxon>Shewanella</taxon>
    </lineage>
</organism>
<evidence type="ECO:0000313" key="2">
    <source>
        <dbReference type="Proteomes" id="UP000001317"/>
    </source>
</evidence>
<keyword evidence="2" id="KW-1185">Reference proteome</keyword>
<evidence type="ECO:0008006" key="3">
    <source>
        <dbReference type="Google" id="ProtNLM"/>
    </source>
</evidence>
<protein>
    <recommendedName>
        <fullName evidence="3">DGQHR domain protein</fullName>
    </recommendedName>
</protein>
<accession>B0TUL9</accession>
<dbReference type="KEGG" id="shl:Shal_2188"/>
<dbReference type="RefSeq" id="WP_012277277.1">
    <property type="nucleotide sequence ID" value="NC_010334.1"/>
</dbReference>
<dbReference type="eggNOG" id="ENOG502ZBDX">
    <property type="taxonomic scope" value="Bacteria"/>
</dbReference>
<proteinExistence type="predicted"/>
<dbReference type="AlphaFoldDB" id="B0TUL9"/>
<dbReference type="EMBL" id="CP000931">
    <property type="protein sequence ID" value="ABZ76747.1"/>
    <property type="molecule type" value="Genomic_DNA"/>
</dbReference>
<sequence>MLILEKQLLSSEIEVLGLSADQKYGNGKSILCLIPSTEVQNYFSPFESLPEDLELIFSELLNATNQYRIKRLEEEIVHGLCSEQFSTPLSLTIAVSDESLFSKRKVPLDLIRYKPQGAFLVDGILTYCAIMNLLGYELKFPNFVVNQKQKEVDPRVRQMLAGHYLHITIIFDEKNNLEQSDILRLCKIFNQREVQLHSVNLARITSDSPIKELIYQLEKELRLDKFGGMSSKATRVTKSDPFITTESTMLHMILAAIGGSSLRMSTKTINKLSDGSTIDRPRLERIKPAIIIFFSAWLESCQKQLKYNRDGFHYSTQIWQALGLVIHDLIDNQYSLENLKRAGSLLGQLDYSRDAKHWQYCSAMMIDIRGNHYKNATSGGRTFREGIARYFIEVVS</sequence>